<dbReference type="STRING" id="381306.AN478_07965"/>
<dbReference type="AlphaFoldDB" id="A0A1G5DKQ6"/>
<evidence type="ECO:0000313" key="3">
    <source>
        <dbReference type="Proteomes" id="UP000183104"/>
    </source>
</evidence>
<keyword evidence="3" id="KW-1185">Reference proteome</keyword>
<evidence type="ECO:0000313" key="2">
    <source>
        <dbReference type="EMBL" id="SCY15008.1"/>
    </source>
</evidence>
<dbReference type="EMBL" id="FMUN01000003">
    <property type="protein sequence ID" value="SCY15008.1"/>
    <property type="molecule type" value="Genomic_DNA"/>
</dbReference>
<gene>
    <name evidence="2" type="ORF">SAMN05661077_1359</name>
</gene>
<dbReference type="PANTHER" id="PTHR37530">
    <property type="entry name" value="OUTER MEMBRANE PROTEIN SLP"/>
    <property type="match status" value="1"/>
</dbReference>
<organism evidence="2 3">
    <name type="scientific">Thiohalorhabdus denitrificans</name>
    <dbReference type="NCBI Taxonomy" id="381306"/>
    <lineage>
        <taxon>Bacteria</taxon>
        <taxon>Pseudomonadati</taxon>
        <taxon>Pseudomonadota</taxon>
        <taxon>Gammaproteobacteria</taxon>
        <taxon>Thiohalorhabdales</taxon>
        <taxon>Thiohalorhabdaceae</taxon>
        <taxon>Thiohalorhabdus</taxon>
    </lineage>
</organism>
<dbReference type="GO" id="GO:0019867">
    <property type="term" value="C:outer membrane"/>
    <property type="evidence" value="ECO:0007669"/>
    <property type="project" value="InterPro"/>
</dbReference>
<accession>A0A1G5DKQ6</accession>
<proteinExistence type="predicted"/>
<dbReference type="Pfam" id="PF03843">
    <property type="entry name" value="Slp"/>
    <property type="match status" value="1"/>
</dbReference>
<dbReference type="PIRSF" id="PIRSF004982">
    <property type="entry name" value="SlP"/>
    <property type="match status" value="1"/>
</dbReference>
<dbReference type="PANTHER" id="PTHR37530:SF1">
    <property type="entry name" value="OUTER MEMBRANE PROTEIN SLP"/>
    <property type="match status" value="1"/>
</dbReference>
<sequence>MRTFRRGLFATLWILALAACASTPRFPVDEGVVEVTPREAKRDMPSLEGSQVLWGGVIVNATNLEERTRLEILAYPLDGRQKPDVEADPQGRFLAEAEGYLETADYTPGRRVTVSGTLKGTRKGRIGGAASPYPVVAVGGKELWAEDRRSPAGPRFHFGIGVIFGG</sequence>
<dbReference type="Proteomes" id="UP000183104">
    <property type="component" value="Unassembled WGS sequence"/>
</dbReference>
<feature type="signal peptide" evidence="1">
    <location>
        <begin position="1"/>
        <end position="21"/>
    </location>
</feature>
<name>A0A1G5DKQ6_9GAMM</name>
<dbReference type="PROSITE" id="PS51257">
    <property type="entry name" value="PROKAR_LIPOPROTEIN"/>
    <property type="match status" value="1"/>
</dbReference>
<feature type="chain" id="PRO_5010317803" evidence="1">
    <location>
        <begin position="22"/>
        <end position="166"/>
    </location>
</feature>
<protein>
    <submittedName>
        <fullName evidence="2">Outer membrane lipoprotein</fullName>
    </submittedName>
</protein>
<reference evidence="3" key="1">
    <citation type="submission" date="2016-10" db="EMBL/GenBank/DDBJ databases">
        <authorList>
            <person name="Varghese N."/>
        </authorList>
    </citation>
    <scope>NUCLEOTIDE SEQUENCE [LARGE SCALE GENOMIC DNA]</scope>
    <source>
        <strain evidence="3">HL 19</strain>
    </source>
</reference>
<keyword evidence="1" id="KW-0732">Signal</keyword>
<evidence type="ECO:0000256" key="1">
    <source>
        <dbReference type="SAM" id="SignalP"/>
    </source>
</evidence>
<dbReference type="InterPro" id="IPR004658">
    <property type="entry name" value="OMP_Slp"/>
</dbReference>
<dbReference type="RefSeq" id="WP_074471318.1">
    <property type="nucleotide sequence ID" value="NZ_FMUN01000003.1"/>
</dbReference>
<keyword evidence="2" id="KW-0449">Lipoprotein</keyword>